<dbReference type="RefSeq" id="WP_079977847.1">
    <property type="nucleotide sequence ID" value="NZ_CP008874.1"/>
</dbReference>
<dbReference type="GeneID" id="26009827"/>
<dbReference type="Proteomes" id="UP000060390">
    <property type="component" value="Chromosome"/>
</dbReference>
<evidence type="ECO:0000256" key="13">
    <source>
        <dbReference type="SAM" id="MobiDB-lite"/>
    </source>
</evidence>
<evidence type="ECO:0000313" key="17">
    <source>
        <dbReference type="EMBL" id="AKH96967.1"/>
    </source>
</evidence>
<dbReference type="NCBIfam" id="NF045517">
    <property type="entry name" value="halo_surf_dom"/>
    <property type="match status" value="1"/>
</dbReference>
<dbReference type="OrthoDB" id="325633at2157"/>
<dbReference type="NCBIfam" id="TIGR04207">
    <property type="entry name" value="halo_sig_pep"/>
    <property type="match status" value="1"/>
</dbReference>
<keyword evidence="12" id="KW-0325">Glycoprotein</keyword>
<accession>A0A0F7P8A7</accession>
<dbReference type="InterPro" id="IPR026371">
    <property type="entry name" value="PGF_CTERM"/>
</dbReference>
<evidence type="ECO:0000256" key="14">
    <source>
        <dbReference type="SAM" id="Phobius"/>
    </source>
</evidence>
<dbReference type="STRING" id="1604004.HLASA_0460"/>
<comment type="similarity">
    <text evidence="3">Belongs to the halobacterial S-layer protein family.</text>
</comment>
<gene>
    <name evidence="18" type="ORF">HLASA_0460</name>
    <name evidence="17" type="ORF">HLASF_0462</name>
</gene>
<reference evidence="19" key="2">
    <citation type="submission" date="2015-05" db="EMBL/GenBank/DDBJ databases">
        <title>Complete genome sequence of Halanaeroarchaeum sulfurireducens type strain M27-SA2, a sulfate-reducer haloarchaeon from marine anoxic lake Medee.</title>
        <authorList>
            <person name="Messina E."/>
            <person name="Kublanov I.V."/>
            <person name="Toshchakov S."/>
            <person name="Arcadi E."/>
            <person name="La Spada G."/>
            <person name="La Cono V."/>
            <person name="Yakimov M.M."/>
        </authorList>
    </citation>
    <scope>NUCLEOTIDE SEQUENCE [LARGE SCALE GENOMIC DNA]</scope>
    <source>
        <strain evidence="19">M27-SA2</strain>
    </source>
</reference>
<dbReference type="HOGENOM" id="CLU_011657_0_0_2"/>
<dbReference type="PATRIC" id="fig|1604004.4.peg.486"/>
<dbReference type="GO" id="GO:0030115">
    <property type="term" value="C:S-layer"/>
    <property type="evidence" value="ECO:0007669"/>
    <property type="project" value="UniProtKB-SubCell"/>
</dbReference>
<evidence type="ECO:0000256" key="7">
    <source>
        <dbReference type="ARBA" id="ARBA00022601"/>
    </source>
</evidence>
<dbReference type="AlphaFoldDB" id="A0A0F7P8A7"/>
<evidence type="ECO:0000313" key="20">
    <source>
        <dbReference type="Proteomes" id="UP000069906"/>
    </source>
</evidence>
<keyword evidence="4" id="KW-1003">Cell membrane</keyword>
<keyword evidence="11 14" id="KW-0472">Membrane</keyword>
<sequence length="803" mass="86827">MTSTNDKLRAIFLSALMVVSIFGAAVAFTGSAAAVNTDADEDYDDRDAVLQSSTTFWQGQELYLGNDTDGNNYIVSSEKLAIKPVNSDQDGTDTLVKQFYLNEHGGFLLDTSGLDTGEYVITQAGDAIEFGNNGEANGTHDENSEAVTNASFSITTQSLSTDFVDSDDDVVESTNNVEEGEDTHIEFDTNRAGFNVTVETDAYDYDDDELVDIFGEELDWDRDDEDDEFFVTDVSDEKYEVNFSDRDAGDYQFDFEVRDTEAADSASITVNDVDADLNFAESSIDVTQGDVAEITVEIGDGTDTGTVLIGDYDDDGYQANISVTDDSDDQVTFYFNTYLAGMNSTELGDSDGWSGDIVSLHEDAESDDEVTLKNEDKDYQNVSDLLETGSYEIAAVNGNAQDAMDSPDNVGTLYIEERSTDAVNTWTISENNEDDLSDLEELSARLDDNTLTEAGTLADGDYLVSEISASGLEGMIEAEGLVDADGDVATDDFEAWLTDADNSSADYYSVSNGVGSVADDNSTVGFSLYVEEADPPTNRDEAVSDFNDTGVEKVIYDKSEDTFYVAASVDTILDGDLADRYSDGDPYNLNFDVKDARLLDYSESDWQDDDDENWESVSAEFNIEDADAEFDTQEIDGDDYVTVGAAEGQTISGETNVAPGSELTVRATGEDDARFVKSDSEVVVQSDGTFSTELDFSDRAVDEEFEAKISQGALGSDGVTADGMIVEAVEEATPTEEPEPTPTEEPEPTPTEEPEPTPTEEPEPTPTEPEPTPTETTSTPGFGISVAMLALIGAALIALRRKD</sequence>
<evidence type="ECO:0000256" key="4">
    <source>
        <dbReference type="ARBA" id="ARBA00022475"/>
    </source>
</evidence>
<evidence type="ECO:0000256" key="10">
    <source>
        <dbReference type="ARBA" id="ARBA00022989"/>
    </source>
</evidence>
<reference evidence="18 19" key="3">
    <citation type="journal article" date="2016" name="Stand. Genomic Sci.">
        <title>Complete genome sequence of 'Halanaeroarchaeum sulfurireducens' M27-SA2, a sulfur-reducing and acetate-oxidizing haloarchaeon from the deep-sea hypersaline anoxic lake Medee.</title>
        <authorList>
            <person name="Messina E."/>
            <person name="Sorokin D.Y."/>
            <person name="Kublanov I.V."/>
            <person name="Toshchakov S."/>
            <person name="Lopatina A."/>
            <person name="Arcadi E."/>
            <person name="Smedile F."/>
            <person name="La Spada G."/>
            <person name="La Cono V."/>
            <person name="Yakimov M.M."/>
        </authorList>
    </citation>
    <scope>NUCLEOTIDE SEQUENCE [LARGE SCALE GENOMIC DNA]</scope>
    <source>
        <strain evidence="18 19">M27-SA2</strain>
    </source>
</reference>
<keyword evidence="10 14" id="KW-1133">Transmembrane helix</keyword>
<evidence type="ECO:0000256" key="1">
    <source>
        <dbReference type="ARBA" id="ARBA00004236"/>
    </source>
</evidence>
<evidence type="ECO:0008006" key="21">
    <source>
        <dbReference type="Google" id="ProtNLM"/>
    </source>
</evidence>
<comment type="subcellular location">
    <subcellularLocation>
        <location evidence="1">Cell membrane</location>
    </subcellularLocation>
    <subcellularLocation>
        <location evidence="2">Secreted</location>
        <location evidence="2">Cell wall</location>
        <location evidence="2">S-layer</location>
    </subcellularLocation>
</comment>
<proteinExistence type="inferred from homology"/>
<name>A0A0F7P8A7_9EURY</name>
<keyword evidence="20" id="KW-1185">Reference proteome</keyword>
<keyword evidence="8 14" id="KW-0812">Transmembrane</keyword>
<dbReference type="InterPro" id="IPR026452">
    <property type="entry name" value="Surf_glycop_sig_pep"/>
</dbReference>
<feature type="domain" description="DUF7827" evidence="16">
    <location>
        <begin position="274"/>
        <end position="398"/>
    </location>
</feature>
<evidence type="ECO:0000259" key="15">
    <source>
        <dbReference type="Pfam" id="PF18204"/>
    </source>
</evidence>
<dbReference type="EMBL" id="CP011564">
    <property type="protein sequence ID" value="ALG81368.1"/>
    <property type="molecule type" value="Genomic_DNA"/>
</dbReference>
<evidence type="ECO:0000259" key="16">
    <source>
        <dbReference type="Pfam" id="PF25162"/>
    </source>
</evidence>
<keyword evidence="7" id="KW-0701">S-layer</keyword>
<organism evidence="17 20">
    <name type="scientific">Halanaeroarchaeum sulfurireducens</name>
    <dbReference type="NCBI Taxonomy" id="1604004"/>
    <lineage>
        <taxon>Archaea</taxon>
        <taxon>Methanobacteriati</taxon>
        <taxon>Methanobacteriota</taxon>
        <taxon>Stenosarchaea group</taxon>
        <taxon>Halobacteria</taxon>
        <taxon>Halobacteriales</taxon>
        <taxon>Halobacteriaceae</taxon>
        <taxon>Halanaeroarchaeum</taxon>
    </lineage>
</organism>
<evidence type="ECO:0000256" key="3">
    <source>
        <dbReference type="ARBA" id="ARBA00009327"/>
    </source>
</evidence>
<evidence type="ECO:0000256" key="8">
    <source>
        <dbReference type="ARBA" id="ARBA00022692"/>
    </source>
</evidence>
<evidence type="ECO:0000256" key="11">
    <source>
        <dbReference type="ARBA" id="ARBA00023136"/>
    </source>
</evidence>
<dbReference type="GO" id="GO:0005886">
    <property type="term" value="C:plasma membrane"/>
    <property type="evidence" value="ECO:0007669"/>
    <property type="project" value="UniProtKB-SubCell"/>
</dbReference>
<evidence type="ECO:0000256" key="2">
    <source>
        <dbReference type="ARBA" id="ARBA00004237"/>
    </source>
</evidence>
<dbReference type="KEGG" id="hsf:HLASA_0460"/>
<keyword evidence="9" id="KW-0732">Signal</keyword>
<dbReference type="Pfam" id="PF25162">
    <property type="entry name" value="DUF7827"/>
    <property type="match status" value="1"/>
</dbReference>
<evidence type="ECO:0000256" key="12">
    <source>
        <dbReference type="ARBA" id="ARBA00023180"/>
    </source>
</evidence>
<evidence type="ECO:0000313" key="19">
    <source>
        <dbReference type="Proteomes" id="UP000060390"/>
    </source>
</evidence>
<evidence type="ECO:0000256" key="9">
    <source>
        <dbReference type="ARBA" id="ARBA00022729"/>
    </source>
</evidence>
<dbReference type="Proteomes" id="UP000069906">
    <property type="component" value="Chromosome"/>
</dbReference>
<keyword evidence="5" id="KW-0134">Cell wall</keyword>
<evidence type="ECO:0000256" key="5">
    <source>
        <dbReference type="ARBA" id="ARBA00022512"/>
    </source>
</evidence>
<feature type="domain" description="PGF-CTERM archaeal protein-sorting signal" evidence="15">
    <location>
        <begin position="779"/>
        <end position="801"/>
    </location>
</feature>
<keyword evidence="6" id="KW-0964">Secreted</keyword>
<feature type="transmembrane region" description="Helical" evidence="14">
    <location>
        <begin position="781"/>
        <end position="799"/>
    </location>
</feature>
<dbReference type="KEGG" id="hsu:HLASF_0462"/>
<dbReference type="InterPro" id="IPR057149">
    <property type="entry name" value="DUF7827"/>
</dbReference>
<feature type="compositionally biased region" description="Acidic residues" evidence="13">
    <location>
        <begin position="728"/>
        <end position="763"/>
    </location>
</feature>
<reference evidence="17 20" key="1">
    <citation type="journal article" date="2015" name="ISME J.">
        <title>Elemental sulfur and acetate can support life of a novel strictly anaerobic haloarchaeon.</title>
        <authorList>
            <person name="Sorokin D.Y."/>
            <person name="Kublanov I.V."/>
            <person name="Gavrilov S.N."/>
            <person name="Rojo D."/>
            <person name="Roman P."/>
            <person name="Golyshin P.N."/>
            <person name="Slepak V.Z."/>
            <person name="Smedile F."/>
            <person name="Ferrer M."/>
            <person name="Messina E."/>
            <person name="La Cono V."/>
            <person name="Yakimov M.M."/>
        </authorList>
    </citation>
    <scope>NUCLEOTIDE SEQUENCE [LARGE SCALE GENOMIC DNA]</scope>
    <source>
        <strain evidence="17 20">HSR2</strain>
    </source>
</reference>
<dbReference type="NCBIfam" id="TIGR04126">
    <property type="entry name" value="PGF_CTERM"/>
    <property type="match status" value="1"/>
</dbReference>
<evidence type="ECO:0000256" key="6">
    <source>
        <dbReference type="ARBA" id="ARBA00022525"/>
    </source>
</evidence>
<evidence type="ECO:0000313" key="18">
    <source>
        <dbReference type="EMBL" id="ALG81368.1"/>
    </source>
</evidence>
<protein>
    <recommendedName>
        <fullName evidence="21">S-layer glycoprotein</fullName>
    </recommendedName>
</protein>
<feature type="region of interest" description="Disordered" evidence="13">
    <location>
        <begin position="725"/>
        <end position="782"/>
    </location>
</feature>
<dbReference type="Pfam" id="PF18204">
    <property type="entry name" value="PGF-CTERM"/>
    <property type="match status" value="1"/>
</dbReference>
<dbReference type="EMBL" id="CP008874">
    <property type="protein sequence ID" value="AKH96967.1"/>
    <property type="molecule type" value="Genomic_DNA"/>
</dbReference>